<dbReference type="GO" id="GO:0009092">
    <property type="term" value="P:homoserine metabolic process"/>
    <property type="evidence" value="ECO:0007669"/>
    <property type="project" value="TreeGrafter"/>
</dbReference>
<dbReference type="NCBIfam" id="NF001209">
    <property type="entry name" value="PRK00175.1"/>
    <property type="match status" value="1"/>
</dbReference>
<dbReference type="Pfam" id="PF00561">
    <property type="entry name" value="Abhydrolase_1"/>
    <property type="match status" value="1"/>
</dbReference>
<dbReference type="NCBIfam" id="TIGR01392">
    <property type="entry name" value="homoserO_Ac_trn"/>
    <property type="match status" value="1"/>
</dbReference>
<dbReference type="EC" id="2.3.1.31" evidence="7"/>
<evidence type="ECO:0000259" key="9">
    <source>
        <dbReference type="Pfam" id="PF00561"/>
    </source>
</evidence>
<feature type="binding site" evidence="7">
    <location>
        <position position="372"/>
    </location>
    <ligand>
        <name>substrate</name>
    </ligand>
</feature>
<feature type="active site" description="Nucleophile" evidence="7 8">
    <location>
        <position position="174"/>
    </location>
</feature>
<keyword evidence="6 7" id="KW-0012">Acyltransferase</keyword>
<dbReference type="PIRSF" id="PIRSF000443">
    <property type="entry name" value="Homoser_Ac_trans"/>
    <property type="match status" value="1"/>
</dbReference>
<protein>
    <recommendedName>
        <fullName evidence="7">Homoserine O-acetyltransferase</fullName>
        <shortName evidence="7">HAT</shortName>
        <ecNumber evidence="7">2.3.1.31</ecNumber>
    </recommendedName>
    <alternativeName>
        <fullName evidence="7">Homoserine transacetylase</fullName>
        <shortName evidence="7">HTA</shortName>
    </alternativeName>
</protein>
<dbReference type="Gene3D" id="3.40.50.1820">
    <property type="entry name" value="alpha/beta hydrolase"/>
    <property type="match status" value="1"/>
</dbReference>
<organism evidence="10 11">
    <name type="scientific">Haliovirga abyssi</name>
    <dbReference type="NCBI Taxonomy" id="2996794"/>
    <lineage>
        <taxon>Bacteria</taxon>
        <taxon>Fusobacteriati</taxon>
        <taxon>Fusobacteriota</taxon>
        <taxon>Fusobacteriia</taxon>
        <taxon>Fusobacteriales</taxon>
        <taxon>Haliovirgaceae</taxon>
        <taxon>Haliovirga</taxon>
    </lineage>
</organism>
<evidence type="ECO:0000256" key="2">
    <source>
        <dbReference type="ARBA" id="ARBA00022490"/>
    </source>
</evidence>
<keyword evidence="3 7" id="KW-0028">Amino-acid biosynthesis</keyword>
<feature type="domain" description="AB hydrolase-1" evidence="9">
    <location>
        <begin position="68"/>
        <end position="360"/>
    </location>
</feature>
<feature type="binding site" evidence="7">
    <location>
        <position position="243"/>
    </location>
    <ligand>
        <name>substrate</name>
    </ligand>
</feature>
<dbReference type="Gene3D" id="1.10.1740.110">
    <property type="match status" value="1"/>
</dbReference>
<name>A0AAU9DZS4_9FUSO</name>
<evidence type="ECO:0000256" key="8">
    <source>
        <dbReference type="PIRSR" id="PIRSR000443-1"/>
    </source>
</evidence>
<keyword evidence="5 7" id="KW-0486">Methionine biosynthesis</keyword>
<dbReference type="InterPro" id="IPR000073">
    <property type="entry name" value="AB_hydrolase_1"/>
</dbReference>
<dbReference type="EMBL" id="AP027059">
    <property type="protein sequence ID" value="BDU49515.1"/>
    <property type="molecule type" value="Genomic_DNA"/>
</dbReference>
<evidence type="ECO:0000313" key="11">
    <source>
        <dbReference type="Proteomes" id="UP001321582"/>
    </source>
</evidence>
<comment type="pathway">
    <text evidence="7">Amino-acid biosynthesis; L-methionine biosynthesis via de novo pathway; O-acetyl-L-homoserine from L-homoserine: step 1/1.</text>
</comment>
<accession>A0AAU9DZS4</accession>
<evidence type="ECO:0000256" key="6">
    <source>
        <dbReference type="ARBA" id="ARBA00023315"/>
    </source>
</evidence>
<evidence type="ECO:0000313" key="10">
    <source>
        <dbReference type="EMBL" id="BDU49515.1"/>
    </source>
</evidence>
<dbReference type="Proteomes" id="UP001321582">
    <property type="component" value="Chromosome"/>
</dbReference>
<keyword evidence="2 7" id="KW-0963">Cytoplasm</keyword>
<sequence>MKNLTGKQLREEKFPPNLPETINLKHGKFTFATGNSEFPLLKLESGMKFGPITLDYETYGTLNKNKDNAILICHALTGNSHVAGRLDKDSETGWWDPIIGPGRPLDTNKYFIVCSNILGGCSGSTGPNSINPETKEPYAMKFPTITIKDMVETQKILLEKHFGIYHLKSVIGGSIGGMQALQWGVTYPDFMDKLVVIAATSKLSPQSIAFNKIGRHAIMIDPKWNGGNYYKEKRLLDGLALARMVAHITYLSDEAMQIKFGRKHANITEYFDFDEKFEVENYLDHQGYKFVKKFDANSYLYLSKAMDLFDISRDFNSLEDALDNIKAKEILIMSFTSDWLFPSYQSQEMSNILKEKEKNVEYHEINTYSGHDSFLIEYDKINPIIDNFINKD</sequence>
<dbReference type="PANTHER" id="PTHR32268:SF11">
    <property type="entry name" value="HOMOSERINE O-ACETYLTRANSFERASE"/>
    <property type="match status" value="1"/>
</dbReference>
<feature type="active site" evidence="7 8">
    <location>
        <position position="338"/>
    </location>
</feature>
<dbReference type="GO" id="GO:0009086">
    <property type="term" value="P:methionine biosynthetic process"/>
    <property type="evidence" value="ECO:0007669"/>
    <property type="project" value="UniProtKB-UniRule"/>
</dbReference>
<dbReference type="HAMAP" id="MF_00296">
    <property type="entry name" value="MetX_acyltransf"/>
    <property type="match status" value="1"/>
</dbReference>
<feature type="active site" evidence="7 8">
    <location>
        <position position="371"/>
    </location>
</feature>
<dbReference type="InterPro" id="IPR008220">
    <property type="entry name" value="HAT_MetX-like"/>
</dbReference>
<dbReference type="PANTHER" id="PTHR32268">
    <property type="entry name" value="HOMOSERINE O-ACETYLTRANSFERASE"/>
    <property type="match status" value="1"/>
</dbReference>
<evidence type="ECO:0000256" key="1">
    <source>
        <dbReference type="ARBA" id="ARBA00011738"/>
    </source>
</evidence>
<dbReference type="GO" id="GO:0005737">
    <property type="term" value="C:cytoplasm"/>
    <property type="evidence" value="ECO:0007669"/>
    <property type="project" value="UniProtKB-SubCell"/>
</dbReference>
<evidence type="ECO:0000256" key="4">
    <source>
        <dbReference type="ARBA" id="ARBA00022679"/>
    </source>
</evidence>
<evidence type="ECO:0000256" key="5">
    <source>
        <dbReference type="ARBA" id="ARBA00023167"/>
    </source>
</evidence>
<comment type="subcellular location">
    <subcellularLocation>
        <location evidence="7">Cytoplasm</location>
    </subcellularLocation>
</comment>
<keyword evidence="4 7" id="KW-0808">Transferase</keyword>
<dbReference type="SUPFAM" id="SSF53474">
    <property type="entry name" value="alpha/beta-Hydrolases"/>
    <property type="match status" value="1"/>
</dbReference>
<evidence type="ECO:0000256" key="7">
    <source>
        <dbReference type="HAMAP-Rule" id="MF_00296"/>
    </source>
</evidence>
<dbReference type="KEGG" id="haby:HLVA_00840"/>
<evidence type="ECO:0000256" key="3">
    <source>
        <dbReference type="ARBA" id="ARBA00022605"/>
    </source>
</evidence>
<keyword evidence="11" id="KW-1185">Reference proteome</keyword>
<dbReference type="InterPro" id="IPR029058">
    <property type="entry name" value="AB_hydrolase_fold"/>
</dbReference>
<dbReference type="AlphaFoldDB" id="A0AAU9DZS4"/>
<gene>
    <name evidence="10" type="primary">metX</name>
    <name evidence="7" type="synonym">metXA</name>
    <name evidence="10" type="ORF">HLVA_00840</name>
</gene>
<comment type="similarity">
    <text evidence="7">Belongs to the AB hydrolase superfamily. MetX family.</text>
</comment>
<dbReference type="RefSeq" id="WP_307904467.1">
    <property type="nucleotide sequence ID" value="NZ_AP027059.1"/>
</dbReference>
<dbReference type="FunFam" id="1.10.1740.110:FF:000001">
    <property type="entry name" value="Homoserine O-acetyltransferase"/>
    <property type="match status" value="1"/>
</dbReference>
<dbReference type="GO" id="GO:0004414">
    <property type="term" value="F:homoserine O-acetyltransferase activity"/>
    <property type="evidence" value="ECO:0007669"/>
    <property type="project" value="UniProtKB-UniRule"/>
</dbReference>
<comment type="function">
    <text evidence="7">Transfers an acetyl group from acetyl-CoA to L-homoserine, forming acetyl-L-homoserine.</text>
</comment>
<reference evidence="10 11" key="1">
    <citation type="submission" date="2022-11" db="EMBL/GenBank/DDBJ databases">
        <title>Haliovirga abyssi gen. nov., sp. nov., a mesophilic fermentative bacterium isolated from the Iheya North hydrothermal field and the proposal of Haliovirgaceae fam. nov.</title>
        <authorList>
            <person name="Miyazaki U."/>
            <person name="Tame A."/>
            <person name="Miyazaki J."/>
            <person name="Takai K."/>
            <person name="Sawayama S."/>
            <person name="Kitajima M."/>
            <person name="Okamoto A."/>
            <person name="Nakagawa S."/>
        </authorList>
    </citation>
    <scope>NUCLEOTIDE SEQUENCE [LARGE SCALE GENOMIC DNA]</scope>
    <source>
        <strain evidence="10 11">IC12</strain>
    </source>
</reference>
<proteinExistence type="inferred from homology"/>
<comment type="subunit">
    <text evidence="1 7">Homodimer.</text>
</comment>
<comment type="catalytic activity">
    <reaction evidence="7">
        <text>L-homoserine + acetyl-CoA = O-acetyl-L-homoserine + CoA</text>
        <dbReference type="Rhea" id="RHEA:13701"/>
        <dbReference type="ChEBI" id="CHEBI:57287"/>
        <dbReference type="ChEBI" id="CHEBI:57288"/>
        <dbReference type="ChEBI" id="CHEBI:57476"/>
        <dbReference type="ChEBI" id="CHEBI:57716"/>
        <dbReference type="EC" id="2.3.1.31"/>
    </reaction>
</comment>
<comment type="caution">
    <text evidence="7">Lacks conserved residue(s) required for the propagation of feature annotation.</text>
</comment>